<name>A0ABP6GLF7_9ACTN</name>
<protein>
    <recommendedName>
        <fullName evidence="3">Guanylate cyclase domain-containing protein</fullName>
    </recommendedName>
</protein>
<sequence length="185" mass="21029">MRKSALFAADIIGFSTACPDARTQIQARNRLYDHIQEAFDLTGLPWWECHREDRGDGALVVAPTDTDPTLFLDPLAHHLRALLRRPHGDDPAPPLRLRLAVHYGEVHHDAHGVTSNDLILLFRLLDCATFKRALRTTDTALGMIVSNALYQHATRHSRHLDPSSYRPIRITAKEHRRTPAWIWGL</sequence>
<keyword evidence="2" id="KW-1185">Reference proteome</keyword>
<proteinExistence type="predicted"/>
<dbReference type="Gene3D" id="3.30.70.1230">
    <property type="entry name" value="Nucleotide cyclase"/>
    <property type="match status" value="1"/>
</dbReference>
<dbReference type="EMBL" id="BAAATZ010000006">
    <property type="protein sequence ID" value="GAA2724153.1"/>
    <property type="molecule type" value="Genomic_DNA"/>
</dbReference>
<accession>A0ABP6GLF7</accession>
<evidence type="ECO:0008006" key="3">
    <source>
        <dbReference type="Google" id="ProtNLM"/>
    </source>
</evidence>
<gene>
    <name evidence="1" type="ORF">GCM10010439_21140</name>
</gene>
<comment type="caution">
    <text evidence="1">The sequence shown here is derived from an EMBL/GenBank/DDBJ whole genome shotgun (WGS) entry which is preliminary data.</text>
</comment>
<dbReference type="InterPro" id="IPR029787">
    <property type="entry name" value="Nucleotide_cyclase"/>
</dbReference>
<organism evidence="1 2">
    <name type="scientific">Actinocorallia aurantiaca</name>
    <dbReference type="NCBI Taxonomy" id="46204"/>
    <lineage>
        <taxon>Bacteria</taxon>
        <taxon>Bacillati</taxon>
        <taxon>Actinomycetota</taxon>
        <taxon>Actinomycetes</taxon>
        <taxon>Streptosporangiales</taxon>
        <taxon>Thermomonosporaceae</taxon>
        <taxon>Actinocorallia</taxon>
    </lineage>
</organism>
<reference evidence="2" key="1">
    <citation type="journal article" date="2019" name="Int. J. Syst. Evol. Microbiol.">
        <title>The Global Catalogue of Microorganisms (GCM) 10K type strain sequencing project: providing services to taxonomists for standard genome sequencing and annotation.</title>
        <authorList>
            <consortium name="The Broad Institute Genomics Platform"/>
            <consortium name="The Broad Institute Genome Sequencing Center for Infectious Disease"/>
            <person name="Wu L."/>
            <person name="Ma J."/>
        </authorList>
    </citation>
    <scope>NUCLEOTIDE SEQUENCE [LARGE SCALE GENOMIC DNA]</scope>
    <source>
        <strain evidence="2">JCM 8201</strain>
    </source>
</reference>
<dbReference type="RefSeq" id="WP_344450092.1">
    <property type="nucleotide sequence ID" value="NZ_BAAATZ010000006.1"/>
</dbReference>
<dbReference type="Proteomes" id="UP001501842">
    <property type="component" value="Unassembled WGS sequence"/>
</dbReference>
<evidence type="ECO:0000313" key="2">
    <source>
        <dbReference type="Proteomes" id="UP001501842"/>
    </source>
</evidence>
<evidence type="ECO:0000313" key="1">
    <source>
        <dbReference type="EMBL" id="GAA2724153.1"/>
    </source>
</evidence>